<evidence type="ECO:0000313" key="5">
    <source>
        <dbReference type="EMBL" id="RMA64261.1"/>
    </source>
</evidence>
<keyword evidence="6" id="KW-1185">Reference proteome</keyword>
<dbReference type="Gene3D" id="3.40.50.1580">
    <property type="entry name" value="Nucleoside phosphorylase domain"/>
    <property type="match status" value="1"/>
</dbReference>
<gene>
    <name evidence="5" type="ORF">BXY75_1134</name>
</gene>
<dbReference type="CDD" id="cd00436">
    <property type="entry name" value="UP_TbUP-like"/>
    <property type="match status" value="1"/>
</dbReference>
<dbReference type="AlphaFoldDB" id="A0A3L9YU35"/>
<sequence length="292" mass="32509">MNKTPIRESELILNEDGSIYHLNLKPDDLASTVITVGDPDRVAQVSKHFDSIEVNVSKREFKTHTGRFRGKRITVISTGIGTDNIDIVFNELDALANIDFESRTIREKLQKLTIIRIGTSGAIQKDIPVDSFLASEAAIGFDNLLHFYGNTGFLETDLSEAFIKHTHWNPKKSDPYVVSADSSLLALFNSVEMKKGITATNVGFYGPQGRKLRLDLEDDDLNKKIGSFVYTGNRITNLEMETSGIYGMAKLLGHKAISLNAILANRANGTFSKQPQKTVERLIEYTLNKLTE</sequence>
<dbReference type="Pfam" id="PF01048">
    <property type="entry name" value="PNP_UDP_1"/>
    <property type="match status" value="1"/>
</dbReference>
<dbReference type="InterPro" id="IPR035994">
    <property type="entry name" value="Nucleoside_phosphorylase_sf"/>
</dbReference>
<dbReference type="GO" id="GO:0005829">
    <property type="term" value="C:cytosol"/>
    <property type="evidence" value="ECO:0007669"/>
    <property type="project" value="TreeGrafter"/>
</dbReference>
<evidence type="ECO:0000259" key="4">
    <source>
        <dbReference type="Pfam" id="PF01048"/>
    </source>
</evidence>
<dbReference type="SUPFAM" id="SSF53167">
    <property type="entry name" value="Purine and uridine phosphorylases"/>
    <property type="match status" value="1"/>
</dbReference>
<dbReference type="InterPro" id="IPR000845">
    <property type="entry name" value="Nucleoside_phosphorylase_d"/>
</dbReference>
<dbReference type="PANTHER" id="PTHR43691:SF11">
    <property type="entry name" value="FI09636P-RELATED"/>
    <property type="match status" value="1"/>
</dbReference>
<dbReference type="Proteomes" id="UP000271339">
    <property type="component" value="Unassembled WGS sequence"/>
</dbReference>
<proteinExistence type="predicted"/>
<feature type="domain" description="Nucleoside phosphorylase" evidence="4">
    <location>
        <begin position="33"/>
        <end position="269"/>
    </location>
</feature>
<protein>
    <recommendedName>
        <fullName evidence="2">Uridine phosphorylase</fullName>
        <ecNumber evidence="1">2.4.2.3</ecNumber>
    </recommendedName>
</protein>
<dbReference type="GO" id="GO:0004850">
    <property type="term" value="F:uridine phosphorylase activity"/>
    <property type="evidence" value="ECO:0007669"/>
    <property type="project" value="UniProtKB-EC"/>
</dbReference>
<dbReference type="RefSeq" id="WP_121907361.1">
    <property type="nucleotide sequence ID" value="NZ_REFC01000012.1"/>
</dbReference>
<comment type="caution">
    <text evidence="5">The sequence shown here is derived from an EMBL/GenBank/DDBJ whole genome shotgun (WGS) entry which is preliminary data.</text>
</comment>
<reference evidence="5 6" key="1">
    <citation type="submission" date="2018-10" db="EMBL/GenBank/DDBJ databases">
        <title>Genomic Encyclopedia of Archaeal and Bacterial Type Strains, Phase II (KMG-II): from individual species to whole genera.</title>
        <authorList>
            <person name="Goeker M."/>
        </authorList>
    </citation>
    <scope>NUCLEOTIDE SEQUENCE [LARGE SCALE GENOMIC DNA]</scope>
    <source>
        <strain evidence="5 6">DSM 23424</strain>
    </source>
</reference>
<dbReference type="GO" id="GO:0004731">
    <property type="term" value="F:purine-nucleoside phosphorylase activity"/>
    <property type="evidence" value="ECO:0007669"/>
    <property type="project" value="TreeGrafter"/>
</dbReference>
<evidence type="ECO:0000313" key="6">
    <source>
        <dbReference type="Proteomes" id="UP000271339"/>
    </source>
</evidence>
<evidence type="ECO:0000256" key="1">
    <source>
        <dbReference type="ARBA" id="ARBA00011888"/>
    </source>
</evidence>
<dbReference type="OrthoDB" id="9772602at2"/>
<dbReference type="GO" id="GO:0006152">
    <property type="term" value="P:purine nucleoside catabolic process"/>
    <property type="evidence" value="ECO:0007669"/>
    <property type="project" value="TreeGrafter"/>
</dbReference>
<dbReference type="PANTHER" id="PTHR43691">
    <property type="entry name" value="URIDINE PHOSPHORYLASE"/>
    <property type="match status" value="1"/>
</dbReference>
<organism evidence="5 6">
    <name type="scientific">Ulvibacter antarcticus</name>
    <dbReference type="NCBI Taxonomy" id="442714"/>
    <lineage>
        <taxon>Bacteria</taxon>
        <taxon>Pseudomonadati</taxon>
        <taxon>Bacteroidota</taxon>
        <taxon>Flavobacteriia</taxon>
        <taxon>Flavobacteriales</taxon>
        <taxon>Flavobacteriaceae</taxon>
        <taxon>Ulvibacter</taxon>
    </lineage>
</organism>
<accession>A0A3L9YU35</accession>
<evidence type="ECO:0000256" key="3">
    <source>
        <dbReference type="ARBA" id="ARBA00048447"/>
    </source>
</evidence>
<dbReference type="EMBL" id="REFC01000012">
    <property type="protein sequence ID" value="RMA64261.1"/>
    <property type="molecule type" value="Genomic_DNA"/>
</dbReference>
<comment type="catalytic activity">
    <reaction evidence="3">
        <text>uridine + phosphate = alpha-D-ribose 1-phosphate + uracil</text>
        <dbReference type="Rhea" id="RHEA:24388"/>
        <dbReference type="ChEBI" id="CHEBI:16704"/>
        <dbReference type="ChEBI" id="CHEBI:17568"/>
        <dbReference type="ChEBI" id="CHEBI:43474"/>
        <dbReference type="ChEBI" id="CHEBI:57720"/>
        <dbReference type="EC" id="2.4.2.3"/>
    </reaction>
</comment>
<evidence type="ECO:0000256" key="2">
    <source>
        <dbReference type="ARBA" id="ARBA00021980"/>
    </source>
</evidence>
<name>A0A3L9YU35_9FLAO</name>
<dbReference type="EC" id="2.4.2.3" evidence="1"/>